<dbReference type="PROSITE" id="PS50837">
    <property type="entry name" value="NACHT"/>
    <property type="match status" value="1"/>
</dbReference>
<dbReference type="AlphaFoldDB" id="A0A8H7KJG0"/>
<evidence type="ECO:0000256" key="1">
    <source>
        <dbReference type="ARBA" id="ARBA00022737"/>
    </source>
</evidence>
<dbReference type="Gene3D" id="3.40.50.300">
    <property type="entry name" value="P-loop containing nucleotide triphosphate hydrolases"/>
    <property type="match status" value="1"/>
</dbReference>
<dbReference type="SUPFAM" id="SSF52540">
    <property type="entry name" value="P-loop containing nucleoside triphosphate hydrolases"/>
    <property type="match status" value="1"/>
</dbReference>
<proteinExistence type="predicted"/>
<dbReference type="Proteomes" id="UP000629468">
    <property type="component" value="Unassembled WGS sequence"/>
</dbReference>
<sequence>MSYWDKVRKKPWVPEKEKPTESSHSWRNLLKSLLSTSRPGAPAGGGFFQGASRFSMDHPTMIENNYNLSPVPDVLQILADKRMFGVEVDSRDRDPPPRCHPETRKNLRNRARIWLSNHERYSRLLYIWGPAGEGKSAVAQSVAEEAKAQGHLGASIFFSKLNDRDDLDCVVPTIVAQLSTVHSEFASIVSNILESDRTILQKNRATQFKELLIDPFQHIMARDPSTALRPLLIVLDGIDECKDQHAQTEFIELVNSHVRTVPRFPLLWIISSRQQAHLKPLLLQLHCEREDLRMDDKESQQDVECVLRDGFRRIYEKYRANFDTHWPPENDLLRIIEVSSGFFAFGSNIIDFVGDSQVHNPESQLKTCMKFLDRRTHVSPLQALDLLYHQILSEIPPESLPTTMRVLGMSILYPHHSLPAQAQANFFSLDRHELIQAFRGLHSVLDVPSALDAHTYSIHFLHTSFADFLKDAERSRGFCIKPAKVHFDIALHALQWHTHATKLAHKELKWIAATEHADIQRERSIMLKVLRAYSSDVAWIACSNVPKDEATALLDELEVFNFRVLLAVPDGIVRFLPWLYSLGPRGQALVHVANPECSPGHSAKTVSAQRSLDRQSKRAYPVSFGSNIFDGEPPYDVVFHLGMDDNTCEFALTLTRDPRSLLQGAAWMAGMLGRGAKRPNQD</sequence>
<gene>
    <name evidence="3" type="ORF">Agabi119p4_1461</name>
</gene>
<dbReference type="PANTHER" id="PTHR10039:SF15">
    <property type="entry name" value="NACHT DOMAIN-CONTAINING PROTEIN"/>
    <property type="match status" value="1"/>
</dbReference>
<evidence type="ECO:0000259" key="2">
    <source>
        <dbReference type="PROSITE" id="PS50837"/>
    </source>
</evidence>
<organism evidence="3 4">
    <name type="scientific">Agaricus bisporus var. burnettii</name>
    <dbReference type="NCBI Taxonomy" id="192524"/>
    <lineage>
        <taxon>Eukaryota</taxon>
        <taxon>Fungi</taxon>
        <taxon>Dikarya</taxon>
        <taxon>Basidiomycota</taxon>
        <taxon>Agaricomycotina</taxon>
        <taxon>Agaricomycetes</taxon>
        <taxon>Agaricomycetidae</taxon>
        <taxon>Agaricales</taxon>
        <taxon>Agaricineae</taxon>
        <taxon>Agaricaceae</taxon>
        <taxon>Agaricus</taxon>
    </lineage>
</organism>
<dbReference type="InterPro" id="IPR056884">
    <property type="entry name" value="NPHP3-like_N"/>
</dbReference>
<evidence type="ECO:0000313" key="3">
    <source>
        <dbReference type="EMBL" id="KAF7782085.1"/>
    </source>
</evidence>
<protein>
    <recommendedName>
        <fullName evidence="2">NACHT domain-containing protein</fullName>
    </recommendedName>
</protein>
<comment type="caution">
    <text evidence="3">The sequence shown here is derived from an EMBL/GenBank/DDBJ whole genome shotgun (WGS) entry which is preliminary data.</text>
</comment>
<dbReference type="EMBL" id="JABXXO010000003">
    <property type="protein sequence ID" value="KAF7782085.1"/>
    <property type="molecule type" value="Genomic_DNA"/>
</dbReference>
<reference evidence="3 4" key="1">
    <citation type="journal article" name="Sci. Rep.">
        <title>Telomere-to-telomere assembled and centromere annotated genomes of the two main subspecies of the button mushroom Agaricus bisporus reveal especially polymorphic chromosome ends.</title>
        <authorList>
            <person name="Sonnenberg A.S.M."/>
            <person name="Sedaghat-Telgerd N."/>
            <person name="Lavrijssen B."/>
            <person name="Ohm R.A."/>
            <person name="Hendrickx P.M."/>
            <person name="Scholtmeijer K."/>
            <person name="Baars J.J.P."/>
            <person name="van Peer A."/>
        </authorList>
    </citation>
    <scope>NUCLEOTIDE SEQUENCE [LARGE SCALE GENOMIC DNA]</scope>
    <source>
        <strain evidence="3 4">H119_p4</strain>
    </source>
</reference>
<dbReference type="InterPro" id="IPR007111">
    <property type="entry name" value="NACHT_NTPase"/>
</dbReference>
<name>A0A8H7KJG0_AGABI</name>
<dbReference type="PANTHER" id="PTHR10039">
    <property type="entry name" value="AMELOGENIN"/>
    <property type="match status" value="1"/>
</dbReference>
<feature type="domain" description="NACHT" evidence="2">
    <location>
        <begin position="123"/>
        <end position="273"/>
    </location>
</feature>
<dbReference type="Pfam" id="PF24883">
    <property type="entry name" value="NPHP3_N"/>
    <property type="match status" value="1"/>
</dbReference>
<keyword evidence="1" id="KW-0677">Repeat</keyword>
<dbReference type="InterPro" id="IPR027417">
    <property type="entry name" value="P-loop_NTPase"/>
</dbReference>
<accession>A0A8H7KJG0</accession>
<evidence type="ECO:0000313" key="4">
    <source>
        <dbReference type="Proteomes" id="UP000629468"/>
    </source>
</evidence>